<organism evidence="1 2">
    <name type="scientific">Engystomops pustulosus</name>
    <name type="common">Tungara frog</name>
    <name type="synonym">Physalaemus pustulosus</name>
    <dbReference type="NCBI Taxonomy" id="76066"/>
    <lineage>
        <taxon>Eukaryota</taxon>
        <taxon>Metazoa</taxon>
        <taxon>Chordata</taxon>
        <taxon>Craniata</taxon>
        <taxon>Vertebrata</taxon>
        <taxon>Euteleostomi</taxon>
        <taxon>Amphibia</taxon>
        <taxon>Batrachia</taxon>
        <taxon>Anura</taxon>
        <taxon>Neobatrachia</taxon>
        <taxon>Hyloidea</taxon>
        <taxon>Leptodactylidae</taxon>
        <taxon>Leiuperinae</taxon>
        <taxon>Engystomops</taxon>
    </lineage>
</organism>
<protein>
    <recommendedName>
        <fullName evidence="3">Secreted protein</fullName>
    </recommendedName>
</protein>
<evidence type="ECO:0000313" key="1">
    <source>
        <dbReference type="EMBL" id="KAG8536197.1"/>
    </source>
</evidence>
<dbReference type="EMBL" id="WNYA01048555">
    <property type="protein sequence ID" value="KAG8536197.1"/>
    <property type="molecule type" value="Genomic_DNA"/>
</dbReference>
<gene>
    <name evidence="1" type="ORF">GDO81_026918</name>
</gene>
<evidence type="ECO:0008006" key="3">
    <source>
        <dbReference type="Google" id="ProtNLM"/>
    </source>
</evidence>
<dbReference type="AlphaFoldDB" id="A0AAV6YGH4"/>
<accession>A0AAV6YGH4</accession>
<comment type="caution">
    <text evidence="1">The sequence shown here is derived from an EMBL/GenBank/DDBJ whole genome shotgun (WGS) entry which is preliminary data.</text>
</comment>
<reference evidence="1" key="1">
    <citation type="thesis" date="2020" institute="ProQuest LLC" country="789 East Eisenhower Parkway, Ann Arbor, MI, USA">
        <title>Comparative Genomics and Chromosome Evolution.</title>
        <authorList>
            <person name="Mudd A.B."/>
        </authorList>
    </citation>
    <scope>NUCLEOTIDE SEQUENCE</scope>
    <source>
        <strain evidence="1">237g6f4</strain>
        <tissue evidence="1">Blood</tissue>
    </source>
</reference>
<sequence length="117" mass="12477">MLCALLVNSRCDPGSVSDIAPLPPALTCCYVSDSDPVLPVLTSCLSPTTRLPAVSVPEPWLPLRRSHACGTTWWYHTAACLTRLAAGSGENRVPLKLRSQVVACAIVRSGSEDPQPH</sequence>
<dbReference type="Proteomes" id="UP000824782">
    <property type="component" value="Unassembled WGS sequence"/>
</dbReference>
<proteinExistence type="predicted"/>
<keyword evidence="2" id="KW-1185">Reference proteome</keyword>
<name>A0AAV6YGH4_ENGPU</name>
<evidence type="ECO:0000313" key="2">
    <source>
        <dbReference type="Proteomes" id="UP000824782"/>
    </source>
</evidence>